<name>A0ABQ4XK92_9ASTR</name>
<feature type="non-terminal residue" evidence="2">
    <location>
        <position position="97"/>
    </location>
</feature>
<sequence>MGVMKNPTLGNTFVQQFLRTVHATLLCVQKSATDRPTTSNNIRYDFNAFQRHTMTLPTPNTPAFVIGRVDAKSTSGESKEKDCSVNNMTITVVQGRY</sequence>
<keyword evidence="3" id="KW-1185">Reference proteome</keyword>
<organism evidence="2 3">
    <name type="scientific">Tanacetum coccineum</name>
    <dbReference type="NCBI Taxonomy" id="301880"/>
    <lineage>
        <taxon>Eukaryota</taxon>
        <taxon>Viridiplantae</taxon>
        <taxon>Streptophyta</taxon>
        <taxon>Embryophyta</taxon>
        <taxon>Tracheophyta</taxon>
        <taxon>Spermatophyta</taxon>
        <taxon>Magnoliopsida</taxon>
        <taxon>eudicotyledons</taxon>
        <taxon>Gunneridae</taxon>
        <taxon>Pentapetalae</taxon>
        <taxon>asterids</taxon>
        <taxon>campanulids</taxon>
        <taxon>Asterales</taxon>
        <taxon>Asteraceae</taxon>
        <taxon>Asteroideae</taxon>
        <taxon>Anthemideae</taxon>
        <taxon>Anthemidinae</taxon>
        <taxon>Tanacetum</taxon>
    </lineage>
</organism>
<dbReference type="Proteomes" id="UP001151760">
    <property type="component" value="Unassembled WGS sequence"/>
</dbReference>
<comment type="caution">
    <text evidence="2">The sequence shown here is derived from an EMBL/GenBank/DDBJ whole genome shotgun (WGS) entry which is preliminary data.</text>
</comment>
<dbReference type="InterPro" id="IPR021820">
    <property type="entry name" value="S-locus_recpt_kinase_C"/>
</dbReference>
<dbReference type="EMBL" id="BQNB010009572">
    <property type="protein sequence ID" value="GJS65358.1"/>
    <property type="molecule type" value="Genomic_DNA"/>
</dbReference>
<feature type="domain" description="S-locus receptor kinase C-terminal" evidence="1">
    <location>
        <begin position="53"/>
        <end position="96"/>
    </location>
</feature>
<evidence type="ECO:0000313" key="2">
    <source>
        <dbReference type="EMBL" id="GJS65358.1"/>
    </source>
</evidence>
<reference evidence="2" key="1">
    <citation type="journal article" date="2022" name="Int. J. Mol. Sci.">
        <title>Draft Genome of Tanacetum Coccineum: Genomic Comparison of Closely Related Tanacetum-Family Plants.</title>
        <authorList>
            <person name="Yamashiro T."/>
            <person name="Shiraishi A."/>
            <person name="Nakayama K."/>
            <person name="Satake H."/>
        </authorList>
    </citation>
    <scope>NUCLEOTIDE SEQUENCE</scope>
</reference>
<protein>
    <submittedName>
        <fullName evidence="2">G-type lectin S-receptor-like serine/threonine-protein kinase</fullName>
    </submittedName>
</protein>
<proteinExistence type="predicted"/>
<evidence type="ECO:0000259" key="1">
    <source>
        <dbReference type="Pfam" id="PF11883"/>
    </source>
</evidence>
<evidence type="ECO:0000313" key="3">
    <source>
        <dbReference type="Proteomes" id="UP001151760"/>
    </source>
</evidence>
<gene>
    <name evidence="2" type="ORF">Tco_0679922</name>
</gene>
<accession>A0ABQ4XK92</accession>
<dbReference type="Pfam" id="PF11883">
    <property type="entry name" value="DUF3403"/>
    <property type="match status" value="1"/>
</dbReference>
<reference evidence="2" key="2">
    <citation type="submission" date="2022-01" db="EMBL/GenBank/DDBJ databases">
        <authorList>
            <person name="Yamashiro T."/>
            <person name="Shiraishi A."/>
            <person name="Satake H."/>
            <person name="Nakayama K."/>
        </authorList>
    </citation>
    <scope>NUCLEOTIDE SEQUENCE</scope>
</reference>